<dbReference type="Pfam" id="PF13650">
    <property type="entry name" value="Asp_protease_2"/>
    <property type="match status" value="1"/>
</dbReference>
<name>A0ABR2T8Z2_9ROSI</name>
<evidence type="ECO:0000256" key="1">
    <source>
        <dbReference type="SAM" id="MobiDB-lite"/>
    </source>
</evidence>
<reference evidence="3 4" key="1">
    <citation type="journal article" date="2024" name="G3 (Bethesda)">
        <title>Genome assembly of Hibiscus sabdariffa L. provides insights into metabolisms of medicinal natural products.</title>
        <authorList>
            <person name="Kim T."/>
        </authorList>
    </citation>
    <scope>NUCLEOTIDE SEQUENCE [LARGE SCALE GENOMIC DNA]</scope>
    <source>
        <strain evidence="3">TK-2024</strain>
        <tissue evidence="3">Old leaves</tissue>
    </source>
</reference>
<accession>A0ABR2T8Z2</accession>
<dbReference type="EMBL" id="JBBPBN010000007">
    <property type="protein sequence ID" value="KAK9033739.1"/>
    <property type="molecule type" value="Genomic_DNA"/>
</dbReference>
<keyword evidence="4" id="KW-1185">Reference proteome</keyword>
<dbReference type="Gene3D" id="2.40.70.10">
    <property type="entry name" value="Acid Proteases"/>
    <property type="match status" value="1"/>
</dbReference>
<protein>
    <recommendedName>
        <fullName evidence="2">Retrotransposon gag domain-containing protein</fullName>
    </recommendedName>
</protein>
<feature type="region of interest" description="Disordered" evidence="1">
    <location>
        <begin position="66"/>
        <end position="87"/>
    </location>
</feature>
<dbReference type="PROSITE" id="PS00141">
    <property type="entry name" value="ASP_PROTEASE"/>
    <property type="match status" value="1"/>
</dbReference>
<evidence type="ECO:0000313" key="4">
    <source>
        <dbReference type="Proteomes" id="UP001396334"/>
    </source>
</evidence>
<gene>
    <name evidence="3" type="ORF">V6N11_049923</name>
</gene>
<dbReference type="InterPro" id="IPR021109">
    <property type="entry name" value="Peptidase_aspartic_dom_sf"/>
</dbReference>
<sequence length="400" mass="45817">MRIHHPCYNMLSSNPLTSNKERIENLEASFSTIQTNLNKLELGFNDKLQRLEDALTKLTGALLSDSSVSGNDHNGHSSVGRFPDNSSPGHQLVSSRLAKLEFPKFAGDDPTEWLNKVQQFFTFQNVTEANKVSLTSFHLEGEANQWWQWLLRTVKEEGKEVTWLIFEEELWARFGPTDCEDFDEALSRVRQLGSLRDYQREIEKLEIVEGIRMFKPKSLKDAISLARMRDDHLSLQQKCVRPYQSSRYNVNSALPVKAHPTAPMKRLSWEEMQRRRTQGLCFNCDEKFSSSHRCRKPQLLLLEGDSRSSYDDDDEESFNKTQLLEPAISMYALTGWSTARTMRVTATICDLELDVLIDSGSTHNFISEKMATWLQLPVIPTEPFTVNVANGALLKCQGRF</sequence>
<dbReference type="Proteomes" id="UP001396334">
    <property type="component" value="Unassembled WGS sequence"/>
</dbReference>
<dbReference type="InterPro" id="IPR005162">
    <property type="entry name" value="Retrotrans_gag_dom"/>
</dbReference>
<evidence type="ECO:0000259" key="2">
    <source>
        <dbReference type="Pfam" id="PF03732"/>
    </source>
</evidence>
<dbReference type="InterPro" id="IPR001969">
    <property type="entry name" value="Aspartic_peptidase_AS"/>
</dbReference>
<dbReference type="CDD" id="cd00303">
    <property type="entry name" value="retropepsin_like"/>
    <property type="match status" value="1"/>
</dbReference>
<feature type="domain" description="Retrotransposon gag" evidence="2">
    <location>
        <begin position="134"/>
        <end position="205"/>
    </location>
</feature>
<comment type="caution">
    <text evidence="3">The sequence shown here is derived from an EMBL/GenBank/DDBJ whole genome shotgun (WGS) entry which is preliminary data.</text>
</comment>
<organism evidence="3 4">
    <name type="scientific">Hibiscus sabdariffa</name>
    <name type="common">roselle</name>
    <dbReference type="NCBI Taxonomy" id="183260"/>
    <lineage>
        <taxon>Eukaryota</taxon>
        <taxon>Viridiplantae</taxon>
        <taxon>Streptophyta</taxon>
        <taxon>Embryophyta</taxon>
        <taxon>Tracheophyta</taxon>
        <taxon>Spermatophyta</taxon>
        <taxon>Magnoliopsida</taxon>
        <taxon>eudicotyledons</taxon>
        <taxon>Gunneridae</taxon>
        <taxon>Pentapetalae</taxon>
        <taxon>rosids</taxon>
        <taxon>malvids</taxon>
        <taxon>Malvales</taxon>
        <taxon>Malvaceae</taxon>
        <taxon>Malvoideae</taxon>
        <taxon>Hibiscus</taxon>
    </lineage>
</organism>
<evidence type="ECO:0000313" key="3">
    <source>
        <dbReference type="EMBL" id="KAK9033739.1"/>
    </source>
</evidence>
<dbReference type="Pfam" id="PF03732">
    <property type="entry name" value="Retrotrans_gag"/>
    <property type="match status" value="1"/>
</dbReference>
<proteinExistence type="predicted"/>